<protein>
    <submittedName>
        <fullName evidence="3">F-box protein</fullName>
    </submittedName>
</protein>
<dbReference type="Pfam" id="PF03478">
    <property type="entry name" value="Beta-prop_KIB1-4"/>
    <property type="match status" value="1"/>
</dbReference>
<dbReference type="InterPro" id="IPR001810">
    <property type="entry name" value="F-box_dom"/>
</dbReference>
<feature type="domain" description="KIB1-4 beta-propeller" evidence="2">
    <location>
        <begin position="87"/>
        <end position="400"/>
    </location>
</feature>
<dbReference type="EMBL" id="SMOL01000160">
    <property type="protein sequence ID" value="KAB2625576.1"/>
    <property type="molecule type" value="Genomic_DNA"/>
</dbReference>
<keyword evidence="4" id="KW-1185">Reference proteome</keyword>
<evidence type="ECO:0000259" key="1">
    <source>
        <dbReference type="Pfam" id="PF00646"/>
    </source>
</evidence>
<dbReference type="SUPFAM" id="SSF81383">
    <property type="entry name" value="F-box domain"/>
    <property type="match status" value="1"/>
</dbReference>
<organism evidence="3 4">
    <name type="scientific">Pyrus ussuriensis x Pyrus communis</name>
    <dbReference type="NCBI Taxonomy" id="2448454"/>
    <lineage>
        <taxon>Eukaryota</taxon>
        <taxon>Viridiplantae</taxon>
        <taxon>Streptophyta</taxon>
        <taxon>Embryophyta</taxon>
        <taxon>Tracheophyta</taxon>
        <taxon>Spermatophyta</taxon>
        <taxon>Magnoliopsida</taxon>
        <taxon>eudicotyledons</taxon>
        <taxon>Gunneridae</taxon>
        <taxon>Pentapetalae</taxon>
        <taxon>rosids</taxon>
        <taxon>fabids</taxon>
        <taxon>Rosales</taxon>
        <taxon>Rosaceae</taxon>
        <taxon>Amygdaloideae</taxon>
        <taxon>Maleae</taxon>
        <taxon>Pyrus</taxon>
    </lineage>
</organism>
<feature type="domain" description="F-box" evidence="1">
    <location>
        <begin position="20"/>
        <end position="54"/>
    </location>
</feature>
<reference evidence="4" key="2">
    <citation type="submission" date="2019-10" db="EMBL/GenBank/DDBJ databases">
        <title>A de novo genome assembly of a pear dwarfing rootstock.</title>
        <authorList>
            <person name="Wang F."/>
            <person name="Wang J."/>
            <person name="Li S."/>
            <person name="Zhang Y."/>
            <person name="Fang M."/>
            <person name="Ma L."/>
            <person name="Zhao Y."/>
            <person name="Jiang S."/>
        </authorList>
    </citation>
    <scope>NUCLEOTIDE SEQUENCE [LARGE SCALE GENOMIC DNA]</scope>
</reference>
<dbReference type="PANTHER" id="PTHR44259">
    <property type="entry name" value="OS07G0183000 PROTEIN-RELATED"/>
    <property type="match status" value="1"/>
</dbReference>
<dbReference type="InterPro" id="IPR050942">
    <property type="entry name" value="F-box_BR-signaling"/>
</dbReference>
<dbReference type="PANTHER" id="PTHR44259:SF15">
    <property type="entry name" value="F-BOX PROTEIN KIB2-RELATED"/>
    <property type="match status" value="1"/>
</dbReference>
<dbReference type="Pfam" id="PF00646">
    <property type="entry name" value="F-box"/>
    <property type="match status" value="1"/>
</dbReference>
<dbReference type="Proteomes" id="UP000327157">
    <property type="component" value="Chromosome 16"/>
</dbReference>
<dbReference type="InterPro" id="IPR005174">
    <property type="entry name" value="KIB1-4_b-propeller"/>
</dbReference>
<reference evidence="3 4" key="1">
    <citation type="submission" date="2019-09" db="EMBL/GenBank/DDBJ databases">
        <authorList>
            <person name="Ou C."/>
        </authorList>
    </citation>
    <scope>NUCLEOTIDE SEQUENCE [LARGE SCALE GENOMIC DNA]</scope>
    <source>
        <strain evidence="3">S2</strain>
        <tissue evidence="3">Leaf</tissue>
    </source>
</reference>
<accession>A0A5N5HC52</accession>
<gene>
    <name evidence="3" type="ORF">D8674_017236</name>
</gene>
<dbReference type="AlphaFoldDB" id="A0A5N5HC52"/>
<comment type="caution">
    <text evidence="3">The sequence shown here is derived from an EMBL/GenBank/DDBJ whole genome shotgun (WGS) entry which is preliminary data.</text>
</comment>
<evidence type="ECO:0000313" key="4">
    <source>
        <dbReference type="Proteomes" id="UP000327157"/>
    </source>
</evidence>
<evidence type="ECO:0000259" key="2">
    <source>
        <dbReference type="Pfam" id="PF03478"/>
    </source>
</evidence>
<evidence type="ECO:0000313" key="3">
    <source>
        <dbReference type="EMBL" id="KAB2625576.1"/>
    </source>
</evidence>
<reference evidence="3 4" key="3">
    <citation type="submission" date="2019-11" db="EMBL/GenBank/DDBJ databases">
        <title>A de novo genome assembly of a pear dwarfing rootstock.</title>
        <authorList>
            <person name="Wang F."/>
            <person name="Wang J."/>
            <person name="Li S."/>
            <person name="Zhang Y."/>
            <person name="Fang M."/>
            <person name="Ma L."/>
            <person name="Zhao Y."/>
            <person name="Jiang S."/>
        </authorList>
    </citation>
    <scope>NUCLEOTIDE SEQUENCE [LARGE SCALE GENOMIC DNA]</scope>
    <source>
        <strain evidence="3">S2</strain>
        <tissue evidence="3">Leaf</tissue>
    </source>
</reference>
<sequence length="429" mass="49580">MFGKVYHRRHIERRTTSPNWSDLRSEILELIMKNLSFLDMLRFKSVCSSWNQAMKCYYATSFPQTSPWLMLPSDQENVHNDISTRCFYSLKEDEVYTVKNVLQECHDDWCVGSSHGWLVIMDNNAVPHLLNPVSRRRIQLPKIWSLQNCTSNPDSIEQLRMTFICKAVLSSDPSCNGNFVVAIIYGVLSSKLGFCKYGEEGSRWRGLEGVHGEYCDVIFHKEKLYALAGDGSVEVWRDFNNSSTPIKTMNLHQPYLELENVNHIIKDFSKDKYSTQTYLVESLGEILSVGRVIGNFVNHEGTAILEGDLDEYGYFCPYRTLQFYVLKLNFTANKWEKVESLRGQALFLGGNQSMSLSTPDFLECEENSIYFTDDRWDEINFDAGSVDDNRYGGHDVGIYNIGNKVVKPIYQFEKWRVDPPPFWIVPNPW</sequence>
<proteinExistence type="predicted"/>
<dbReference type="CDD" id="cd09917">
    <property type="entry name" value="F-box_SF"/>
    <property type="match status" value="1"/>
</dbReference>
<dbReference type="Gene3D" id="1.20.1280.50">
    <property type="match status" value="1"/>
</dbReference>
<dbReference type="InterPro" id="IPR036047">
    <property type="entry name" value="F-box-like_dom_sf"/>
</dbReference>
<name>A0A5N5HC52_9ROSA</name>
<dbReference type="OrthoDB" id="1068419at2759"/>